<sequence>MVVVRGLDSHACFWLDAWSGAVPLRVFLPDHVWSSMPDKYLSIRQVFADPIHHHINIAKQFCPPSILGHIFASTDGMDRWIWCLNTNGHFSTNSVRKLLQGHPRVGWSKIWNPHVPIKWSVFIWRMVRGCVPTDDIIVGCGIPLCSRCSCYRRPHGETGVHLFFHGEVANEVWSVLIEFLKFCNNSINHIAHGIFQYISALHCSTSWGRLARHMFFSAIWEIWCSRNRARFDDKPMVARQIVHRVMMHVSDAHKIYQPRLFDLSAPHRSFLQQWGVAFQMSTPLAPKLVRWYLPPPGRLKLNVDGAFKSTSSIAAGGGILRNHMGNIIFAFSAIYQGVCSSLEAEALALRNGIILCYEKGISYFLIESDSLVLVQMMKGNYSIPWRLSIITQDILYRCQHIHVSLSHIYREANQVADTLTGFGCTITNSYCVWSSWADLPPSVKGPYRLDKMGLPSIRP</sequence>
<feature type="domain" description="RNase H type-1" evidence="1">
    <location>
        <begin position="302"/>
        <end position="419"/>
    </location>
</feature>
<evidence type="ECO:0000313" key="4">
    <source>
        <dbReference type="Proteomes" id="UP000652761"/>
    </source>
</evidence>
<dbReference type="SUPFAM" id="SSF53098">
    <property type="entry name" value="Ribonuclease H-like"/>
    <property type="match status" value="1"/>
</dbReference>
<evidence type="ECO:0000259" key="2">
    <source>
        <dbReference type="Pfam" id="PF13966"/>
    </source>
</evidence>
<dbReference type="InterPro" id="IPR026960">
    <property type="entry name" value="RVT-Znf"/>
</dbReference>
<comment type="caution">
    <text evidence="3">The sequence shown here is derived from an EMBL/GenBank/DDBJ whole genome shotgun (WGS) entry which is preliminary data.</text>
</comment>
<dbReference type="Gene3D" id="3.30.420.10">
    <property type="entry name" value="Ribonuclease H-like superfamily/Ribonuclease H"/>
    <property type="match status" value="1"/>
</dbReference>
<reference evidence="3" key="1">
    <citation type="submission" date="2017-07" db="EMBL/GenBank/DDBJ databases">
        <title>Taro Niue Genome Assembly and Annotation.</title>
        <authorList>
            <person name="Atibalentja N."/>
            <person name="Keating K."/>
            <person name="Fields C.J."/>
        </authorList>
    </citation>
    <scope>NUCLEOTIDE SEQUENCE</scope>
    <source>
        <strain evidence="3">Niue_2</strain>
        <tissue evidence="3">Leaf</tissue>
    </source>
</reference>
<accession>A0A843XRT5</accession>
<dbReference type="InterPro" id="IPR012337">
    <property type="entry name" value="RNaseH-like_sf"/>
</dbReference>
<protein>
    <recommendedName>
        <fullName evidence="5">RNase H type-1 domain-containing protein</fullName>
    </recommendedName>
</protein>
<feature type="domain" description="Reverse transcriptase zinc-binding" evidence="2">
    <location>
        <begin position="104"/>
        <end position="173"/>
    </location>
</feature>
<dbReference type="InterPro" id="IPR002156">
    <property type="entry name" value="RNaseH_domain"/>
</dbReference>
<organism evidence="3 4">
    <name type="scientific">Colocasia esculenta</name>
    <name type="common">Wild taro</name>
    <name type="synonym">Arum esculentum</name>
    <dbReference type="NCBI Taxonomy" id="4460"/>
    <lineage>
        <taxon>Eukaryota</taxon>
        <taxon>Viridiplantae</taxon>
        <taxon>Streptophyta</taxon>
        <taxon>Embryophyta</taxon>
        <taxon>Tracheophyta</taxon>
        <taxon>Spermatophyta</taxon>
        <taxon>Magnoliopsida</taxon>
        <taxon>Liliopsida</taxon>
        <taxon>Araceae</taxon>
        <taxon>Aroideae</taxon>
        <taxon>Colocasieae</taxon>
        <taxon>Colocasia</taxon>
    </lineage>
</organism>
<dbReference type="Pfam" id="PF13456">
    <property type="entry name" value="RVT_3"/>
    <property type="match status" value="1"/>
</dbReference>
<proteinExistence type="predicted"/>
<evidence type="ECO:0000259" key="1">
    <source>
        <dbReference type="Pfam" id="PF13456"/>
    </source>
</evidence>
<evidence type="ECO:0008006" key="5">
    <source>
        <dbReference type="Google" id="ProtNLM"/>
    </source>
</evidence>
<dbReference type="InterPro" id="IPR036397">
    <property type="entry name" value="RNaseH_sf"/>
</dbReference>
<evidence type="ECO:0000313" key="3">
    <source>
        <dbReference type="EMBL" id="MQM21801.1"/>
    </source>
</evidence>
<dbReference type="CDD" id="cd06222">
    <property type="entry name" value="RNase_H_like"/>
    <property type="match status" value="1"/>
</dbReference>
<dbReference type="EMBL" id="NMUH01011596">
    <property type="protein sequence ID" value="MQM21801.1"/>
    <property type="molecule type" value="Genomic_DNA"/>
</dbReference>
<dbReference type="InterPro" id="IPR053151">
    <property type="entry name" value="RNase_H-like"/>
</dbReference>
<gene>
    <name evidence="3" type="ORF">Taro_054847</name>
</gene>
<dbReference type="GO" id="GO:0003676">
    <property type="term" value="F:nucleic acid binding"/>
    <property type="evidence" value="ECO:0007669"/>
    <property type="project" value="InterPro"/>
</dbReference>
<dbReference type="InterPro" id="IPR044730">
    <property type="entry name" value="RNase_H-like_dom_plant"/>
</dbReference>
<dbReference type="PANTHER" id="PTHR47723">
    <property type="entry name" value="OS05G0353850 PROTEIN"/>
    <property type="match status" value="1"/>
</dbReference>
<dbReference type="PANTHER" id="PTHR47723:SF19">
    <property type="entry name" value="POLYNUCLEOTIDYL TRANSFERASE, RIBONUCLEASE H-LIKE SUPERFAMILY PROTEIN"/>
    <property type="match status" value="1"/>
</dbReference>
<dbReference type="OrthoDB" id="696189at2759"/>
<dbReference type="AlphaFoldDB" id="A0A843XRT5"/>
<name>A0A843XRT5_COLES</name>
<keyword evidence="4" id="KW-1185">Reference proteome</keyword>
<dbReference type="Proteomes" id="UP000652761">
    <property type="component" value="Unassembled WGS sequence"/>
</dbReference>
<dbReference type="Pfam" id="PF13966">
    <property type="entry name" value="zf-RVT"/>
    <property type="match status" value="1"/>
</dbReference>
<dbReference type="GO" id="GO:0004523">
    <property type="term" value="F:RNA-DNA hybrid ribonuclease activity"/>
    <property type="evidence" value="ECO:0007669"/>
    <property type="project" value="InterPro"/>
</dbReference>